<keyword evidence="2" id="KW-0479">Metal-binding</keyword>
<keyword evidence="5" id="KW-0325">Glycoprotein</keyword>
<evidence type="ECO:0000256" key="3">
    <source>
        <dbReference type="ARBA" id="ARBA00022837"/>
    </source>
</evidence>
<dbReference type="PROSITE" id="PS51828">
    <property type="entry name" value="PTX_2"/>
    <property type="match status" value="1"/>
</dbReference>
<proteinExistence type="predicted"/>
<dbReference type="Pfam" id="PF13385">
    <property type="entry name" value="Laminin_G_3"/>
    <property type="match status" value="1"/>
</dbReference>
<organism evidence="8">
    <name type="scientific">Stegastes partitus</name>
    <name type="common">bicolor damselfish</name>
    <dbReference type="NCBI Taxonomy" id="144197"/>
    <lineage>
        <taxon>Eukaryota</taxon>
        <taxon>Metazoa</taxon>
        <taxon>Chordata</taxon>
        <taxon>Craniata</taxon>
        <taxon>Vertebrata</taxon>
        <taxon>Euteleostomi</taxon>
        <taxon>Actinopterygii</taxon>
        <taxon>Neopterygii</taxon>
        <taxon>Teleostei</taxon>
        <taxon>Neoteleostei</taxon>
        <taxon>Acanthomorphata</taxon>
        <taxon>Ovalentaria</taxon>
        <taxon>Pomacentridae</taxon>
        <taxon>Stegastes</taxon>
    </lineage>
</organism>
<evidence type="ECO:0000256" key="6">
    <source>
        <dbReference type="PROSITE-ProRule" id="PRU01172"/>
    </source>
</evidence>
<dbReference type="Gene3D" id="2.60.120.200">
    <property type="match status" value="1"/>
</dbReference>
<dbReference type="InterPro" id="IPR001759">
    <property type="entry name" value="PTX_dom"/>
</dbReference>
<accession>A0A3B4ZUF4</accession>
<dbReference type="AlphaFoldDB" id="A0A3B4ZUF4"/>
<evidence type="ECO:0000313" key="8">
    <source>
        <dbReference type="Ensembl" id="ENSSPAP00000011431.1"/>
    </source>
</evidence>
<dbReference type="SUPFAM" id="SSF49899">
    <property type="entry name" value="Concanavalin A-like lectins/glucanases"/>
    <property type="match status" value="1"/>
</dbReference>
<dbReference type="GeneTree" id="ENSGT01030000234935"/>
<evidence type="ECO:0000256" key="1">
    <source>
        <dbReference type="ARBA" id="ARBA00001913"/>
    </source>
</evidence>
<evidence type="ECO:0000256" key="5">
    <source>
        <dbReference type="ARBA" id="ARBA00023180"/>
    </source>
</evidence>
<evidence type="ECO:0000259" key="7">
    <source>
        <dbReference type="PROSITE" id="PS51828"/>
    </source>
</evidence>
<feature type="domain" description="Pentraxin (PTX)" evidence="7">
    <location>
        <begin position="1"/>
        <end position="200"/>
    </location>
</feature>
<name>A0A3B4ZUF4_9TELE</name>
<evidence type="ECO:0000256" key="2">
    <source>
        <dbReference type="ARBA" id="ARBA00022723"/>
    </source>
</evidence>
<dbReference type="PANTHER" id="PTHR19277:SF125">
    <property type="entry name" value="B6"/>
    <property type="match status" value="1"/>
</dbReference>
<sequence length="206" mass="23422">IKITTLKFISSESLWQLQPDVVVPALRELTVCTLLRRTSGTDWTGFVYKAPEGRKTELGLVGTNTNVTVRLFGLDFHFPKELTVDEWYSVCLTWSCQTRWLRVYVNETGLGEEQLNATTARELARNGTLTLGVSHYVTRNGVKPESNTNLVGDIDLFRMWGREWSAEELRELSCADGDVLSWDLRHLKHDNCAANCKDSCTYIRCV</sequence>
<keyword evidence="4 6" id="KW-1015">Disulfide bond</keyword>
<keyword evidence="3" id="KW-0106">Calcium</keyword>
<dbReference type="InterPro" id="IPR013320">
    <property type="entry name" value="ConA-like_dom_sf"/>
</dbReference>
<dbReference type="Ensembl" id="ENSSPAT00000011634.1">
    <property type="protein sequence ID" value="ENSSPAP00000011431.1"/>
    <property type="gene ID" value="ENSSPAG00000008691.1"/>
</dbReference>
<protein>
    <recommendedName>
        <fullName evidence="7">Pentraxin (PTX) domain-containing protein</fullName>
    </recommendedName>
</protein>
<dbReference type="GO" id="GO:0046872">
    <property type="term" value="F:metal ion binding"/>
    <property type="evidence" value="ECO:0007669"/>
    <property type="project" value="UniProtKB-KW"/>
</dbReference>
<dbReference type="PANTHER" id="PTHR19277">
    <property type="entry name" value="PENTRAXIN"/>
    <property type="match status" value="1"/>
</dbReference>
<evidence type="ECO:0000256" key="4">
    <source>
        <dbReference type="ARBA" id="ARBA00023157"/>
    </source>
</evidence>
<reference evidence="8" key="1">
    <citation type="submission" date="2023-09" db="UniProtKB">
        <authorList>
            <consortium name="Ensembl"/>
        </authorList>
    </citation>
    <scope>IDENTIFICATION</scope>
</reference>
<dbReference type="InterPro" id="IPR051360">
    <property type="entry name" value="Neuronal_Pentraxin_Related"/>
</dbReference>
<feature type="disulfide bond" evidence="6">
    <location>
        <begin position="32"/>
        <end position="91"/>
    </location>
</feature>
<comment type="cofactor">
    <cofactor evidence="1">
        <name>Ca(2+)</name>
        <dbReference type="ChEBI" id="CHEBI:29108"/>
    </cofactor>
</comment>